<reference evidence="1 2" key="1">
    <citation type="submission" date="2014-02" db="EMBL/GenBank/DDBJ databases">
        <title>The Genome Sequence of Trichophyton rubrum (morphotype soudanense) CBS 452.61.</title>
        <authorList>
            <consortium name="The Broad Institute Genomics Platform"/>
            <person name="Cuomo C.A."/>
            <person name="White T.C."/>
            <person name="Graser Y."/>
            <person name="Martinez-Rossi N."/>
            <person name="Heitman J."/>
            <person name="Young S.K."/>
            <person name="Zeng Q."/>
            <person name="Gargeya S."/>
            <person name="Abouelleil A."/>
            <person name="Alvarado L."/>
            <person name="Chapman S.B."/>
            <person name="Gainer-Dewar J."/>
            <person name="Goldberg J."/>
            <person name="Griggs A."/>
            <person name="Gujja S."/>
            <person name="Hansen M."/>
            <person name="Howarth C."/>
            <person name="Imamovic A."/>
            <person name="Larimer J."/>
            <person name="Martinez D."/>
            <person name="Murphy C."/>
            <person name="Pearson M.D."/>
            <person name="Persinoti G."/>
            <person name="Poon T."/>
            <person name="Priest M."/>
            <person name="Roberts A.D."/>
            <person name="Saif S."/>
            <person name="Shea T.D."/>
            <person name="Sykes S.N."/>
            <person name="Wortman J."/>
            <person name="Nusbaum C."/>
            <person name="Birren B."/>
        </authorList>
    </citation>
    <scope>NUCLEOTIDE SEQUENCE [LARGE SCALE GENOMIC DNA]</scope>
    <source>
        <strain evidence="1 2">CBS 452.61</strain>
    </source>
</reference>
<dbReference type="AlphaFoldDB" id="A0A022XWF0"/>
<dbReference type="Proteomes" id="UP000023623">
    <property type="component" value="Unassembled WGS sequence"/>
</dbReference>
<name>A0A022XWF0_TRISD</name>
<sequence>TYTYLSLPGWVYILQCRLHSYGSSITPCCLLAYDGGVPGAAAAAAAAGRHDCDRGMAWHGMTALERSGLPAVARRRVPNGCVFQEADHAEHHE</sequence>
<evidence type="ECO:0000313" key="2">
    <source>
        <dbReference type="Proteomes" id="UP000023623"/>
    </source>
</evidence>
<organism evidence="1 2">
    <name type="scientific">Trichophyton soudanense CBS 452.61</name>
    <dbReference type="NCBI Taxonomy" id="1215331"/>
    <lineage>
        <taxon>Eukaryota</taxon>
        <taxon>Fungi</taxon>
        <taxon>Dikarya</taxon>
        <taxon>Ascomycota</taxon>
        <taxon>Pezizomycotina</taxon>
        <taxon>Eurotiomycetes</taxon>
        <taxon>Eurotiomycetidae</taxon>
        <taxon>Onygenales</taxon>
        <taxon>Arthrodermataceae</taxon>
        <taxon>Trichophyton</taxon>
    </lineage>
</organism>
<gene>
    <name evidence="1" type="ORF">H105_03711</name>
</gene>
<keyword evidence="2" id="KW-1185">Reference proteome</keyword>
<protein>
    <submittedName>
        <fullName evidence="1">Uncharacterized protein</fullName>
    </submittedName>
</protein>
<proteinExistence type="predicted"/>
<dbReference type="HOGENOM" id="CLU_2612704_0_0_1"/>
<accession>A0A022XWF0</accession>
<dbReference type="EMBL" id="KK208835">
    <property type="protein sequence ID" value="EZF74653.1"/>
    <property type="molecule type" value="Genomic_DNA"/>
</dbReference>
<feature type="non-terminal residue" evidence="1">
    <location>
        <position position="1"/>
    </location>
</feature>
<evidence type="ECO:0000313" key="1">
    <source>
        <dbReference type="EMBL" id="EZF74653.1"/>
    </source>
</evidence>